<dbReference type="OrthoDB" id="3392378at2"/>
<dbReference type="InterPro" id="IPR009081">
    <property type="entry name" value="PP-bd_ACP"/>
</dbReference>
<organism evidence="2 3">
    <name type="scientific">Streptantibioticus cattleyicolor (strain ATCC 35852 / DSM 46488 / JCM 4925 / NBRC 14057 / NRRL 8057)</name>
    <name type="common">Streptomyces cattleya</name>
    <dbReference type="NCBI Taxonomy" id="1003195"/>
    <lineage>
        <taxon>Bacteria</taxon>
        <taxon>Bacillati</taxon>
        <taxon>Actinomycetota</taxon>
        <taxon>Actinomycetes</taxon>
        <taxon>Kitasatosporales</taxon>
        <taxon>Streptomycetaceae</taxon>
        <taxon>Streptantibioticus</taxon>
    </lineage>
</organism>
<dbReference type="PROSITE" id="PS50075">
    <property type="entry name" value="CARRIER"/>
    <property type="match status" value="1"/>
</dbReference>
<protein>
    <submittedName>
        <fullName evidence="2">Phosphopantetheine-binding protein</fullName>
    </submittedName>
</protein>
<gene>
    <name evidence="2" type="ordered locus">SCATT_42590</name>
</gene>
<dbReference type="RefSeq" id="WP_014144986.1">
    <property type="nucleotide sequence ID" value="NC_016111.1"/>
</dbReference>
<proteinExistence type="predicted"/>
<dbReference type="KEGG" id="scy:SCATT_42590"/>
<dbReference type="KEGG" id="sct:SCAT_4273"/>
<dbReference type="EMBL" id="CP003219">
    <property type="protein sequence ID" value="AEW96630.1"/>
    <property type="molecule type" value="Genomic_DNA"/>
</dbReference>
<sequence>MERHTVVTAVETALSEVLEREVTGLTEDTRLFEDLHLDSTSILELLMALEDAVEISVDPEDLDMDDFRSVGSLTDYVLSQQATSGV</sequence>
<dbReference type="AlphaFoldDB" id="F8JRD1"/>
<dbReference type="SUPFAM" id="SSF47336">
    <property type="entry name" value="ACP-like"/>
    <property type="match status" value="1"/>
</dbReference>
<accession>F8JRD1</accession>
<accession>G8X397</accession>
<dbReference type="eggNOG" id="COG0236">
    <property type="taxonomic scope" value="Bacteria"/>
</dbReference>
<reference evidence="3" key="1">
    <citation type="submission" date="2011-12" db="EMBL/GenBank/DDBJ databases">
        <title>Complete genome sequence of Streptomyces cattleya strain DSM 46488.</title>
        <authorList>
            <person name="Ou H.-Y."/>
            <person name="Li P."/>
            <person name="Zhao C."/>
            <person name="O'Hagan D."/>
            <person name="Deng Z."/>
        </authorList>
    </citation>
    <scope>NUCLEOTIDE SEQUENCE [LARGE SCALE GENOMIC DNA]</scope>
    <source>
        <strain evidence="3">ATCC 35852 / DSM 46488 / JCM 4925 / NBRC 14057 / NRRL 8057</strain>
    </source>
</reference>
<dbReference type="HOGENOM" id="CLU_108696_8_3_11"/>
<dbReference type="InterPro" id="IPR036736">
    <property type="entry name" value="ACP-like_sf"/>
</dbReference>
<evidence type="ECO:0000313" key="3">
    <source>
        <dbReference type="Proteomes" id="UP000007842"/>
    </source>
</evidence>
<evidence type="ECO:0000259" key="1">
    <source>
        <dbReference type="PROSITE" id="PS50075"/>
    </source>
</evidence>
<keyword evidence="3" id="KW-1185">Reference proteome</keyword>
<evidence type="ECO:0000313" key="2">
    <source>
        <dbReference type="EMBL" id="AEW96630.1"/>
    </source>
</evidence>
<feature type="domain" description="Carrier" evidence="1">
    <location>
        <begin position="1"/>
        <end position="81"/>
    </location>
</feature>
<dbReference type="Proteomes" id="UP000007842">
    <property type="component" value="Chromosome"/>
</dbReference>
<dbReference type="Gene3D" id="1.10.1200.10">
    <property type="entry name" value="ACP-like"/>
    <property type="match status" value="1"/>
</dbReference>
<name>F8JRD1_STREN</name>
<dbReference type="PATRIC" id="fig|1003195.11.peg.5716"/>
<dbReference type="STRING" id="1003195.SCATT_42590"/>
<dbReference type="Pfam" id="PF00550">
    <property type="entry name" value="PP-binding"/>
    <property type="match status" value="1"/>
</dbReference>